<keyword evidence="1" id="KW-0472">Membrane</keyword>
<gene>
    <name evidence="2" type="ORF">OKA05_18570</name>
</gene>
<sequence length="739" mass="80153">MNPPLPLPILLPLLALALVLADWLSWRGSAGLPTGKRAMLLLLRMLGVAALCALLLNPGKWVRPTEDRKRPWLVLLDRSASMAQPADKGSRADEAKEHAEQLAKRVPAEVPVRYHPFDTVAAAAIEDPTKLEAPSGTGTDLHGSLKRLVEEAAAAGDSFAGVLALTDGRQTAQPSDAELESLALRLRSRKTPFHAIAIGAGIPPRDLIVRVTRPTVTVFKDQKARIPIALEAEGLGPQKPDVRLVDEAGKVLSTINIEVLPGKPAFAVFEVDAPAASARWTIETDALSDETNPGNNRGHANIRLLESKTRVFLAEGAPYWDSKFLAQLLRQQRQMEVHSVHRLSDERYFRIDSGEAEPTETPQAIFPETLEELARYDLVIFGKNVDAFLTPTRLEALRSYVRDRGGAVLFARGKPVTGTLAGLDALEPVTWASTTVGDFRFQPAADGEAAGLFGEALPPASASLWAALPTLKDARQISMVKPFTRVLASGRDVGATGFSKDIPSLLVRRYGQGVCGLVNGDGLWKWDFYPEARELGNMYEDFWTQLIQWMASYSEFLPGQDFSLRLPALRGRAGDPVSVSMSFRGSGTAPSPVLRIISPDGKSTDLQPAAYPDPGGHPHWRASFSPDSPGAWKLNLVDPREKAPPTPEASFLVPPPPAETDNLAADPAFLARLADATGGSLIAPAELPAFMQKSFTPEAPTARSSGAIWQPSWSRWPLALLIALPLALEWYLRRRQGLA</sequence>
<protein>
    <recommendedName>
        <fullName evidence="4">Glutamine amidotransferase domain-containing protein</fullName>
    </recommendedName>
</protein>
<evidence type="ECO:0000313" key="3">
    <source>
        <dbReference type="Proteomes" id="UP001320876"/>
    </source>
</evidence>
<dbReference type="InterPro" id="IPR029062">
    <property type="entry name" value="Class_I_gatase-like"/>
</dbReference>
<dbReference type="InterPro" id="IPR036465">
    <property type="entry name" value="vWFA_dom_sf"/>
</dbReference>
<accession>A0ABT3GM80</accession>
<dbReference type="SUPFAM" id="SSF53300">
    <property type="entry name" value="vWA-like"/>
    <property type="match status" value="1"/>
</dbReference>
<evidence type="ECO:0000313" key="2">
    <source>
        <dbReference type="EMBL" id="MCW1924575.1"/>
    </source>
</evidence>
<evidence type="ECO:0008006" key="4">
    <source>
        <dbReference type="Google" id="ProtNLM"/>
    </source>
</evidence>
<dbReference type="CDD" id="cd00198">
    <property type="entry name" value="vWFA"/>
    <property type="match status" value="1"/>
</dbReference>
<feature type="transmembrane region" description="Helical" evidence="1">
    <location>
        <begin position="6"/>
        <end position="26"/>
    </location>
</feature>
<keyword evidence="3" id="KW-1185">Reference proteome</keyword>
<feature type="transmembrane region" description="Helical" evidence="1">
    <location>
        <begin position="38"/>
        <end position="56"/>
    </location>
</feature>
<comment type="caution">
    <text evidence="2">The sequence shown here is derived from an EMBL/GenBank/DDBJ whole genome shotgun (WGS) entry which is preliminary data.</text>
</comment>
<dbReference type="SUPFAM" id="SSF52317">
    <property type="entry name" value="Class I glutamine amidotransferase-like"/>
    <property type="match status" value="1"/>
</dbReference>
<dbReference type="PANTHER" id="PTHR37947:SF1">
    <property type="entry name" value="BLL2462 PROTEIN"/>
    <property type="match status" value="1"/>
</dbReference>
<dbReference type="EMBL" id="JAPDDT010000008">
    <property type="protein sequence ID" value="MCW1924575.1"/>
    <property type="molecule type" value="Genomic_DNA"/>
</dbReference>
<name>A0ABT3GM80_9BACT</name>
<keyword evidence="1" id="KW-0812">Transmembrane</keyword>
<evidence type="ECO:0000256" key="1">
    <source>
        <dbReference type="SAM" id="Phobius"/>
    </source>
</evidence>
<proteinExistence type="predicted"/>
<dbReference type="PANTHER" id="PTHR37947">
    <property type="entry name" value="BLL2462 PROTEIN"/>
    <property type="match status" value="1"/>
</dbReference>
<dbReference type="Proteomes" id="UP001320876">
    <property type="component" value="Unassembled WGS sequence"/>
</dbReference>
<dbReference type="Gene3D" id="3.40.50.880">
    <property type="match status" value="1"/>
</dbReference>
<dbReference type="RefSeq" id="WP_264488682.1">
    <property type="nucleotide sequence ID" value="NZ_JAPDDT010000008.1"/>
</dbReference>
<organism evidence="2 3">
    <name type="scientific">Luteolibacter arcticus</name>
    <dbReference type="NCBI Taxonomy" id="1581411"/>
    <lineage>
        <taxon>Bacteria</taxon>
        <taxon>Pseudomonadati</taxon>
        <taxon>Verrucomicrobiota</taxon>
        <taxon>Verrucomicrobiia</taxon>
        <taxon>Verrucomicrobiales</taxon>
        <taxon>Verrucomicrobiaceae</taxon>
        <taxon>Luteolibacter</taxon>
    </lineage>
</organism>
<dbReference type="Gene3D" id="3.40.50.410">
    <property type="entry name" value="von Willebrand factor, type A domain"/>
    <property type="match status" value="1"/>
</dbReference>
<keyword evidence="1" id="KW-1133">Transmembrane helix</keyword>
<reference evidence="2 3" key="1">
    <citation type="submission" date="2022-10" db="EMBL/GenBank/DDBJ databases">
        <title>Luteolibacter arcticus strain CCTCC AB 2014275, whole genome shotgun sequencing project.</title>
        <authorList>
            <person name="Zhao G."/>
            <person name="Shen L."/>
        </authorList>
    </citation>
    <scope>NUCLEOTIDE SEQUENCE [LARGE SCALE GENOMIC DNA]</scope>
    <source>
        <strain evidence="2 3">CCTCC AB 2014275</strain>
    </source>
</reference>